<dbReference type="Proteomes" id="UP001240561">
    <property type="component" value="Unassembled WGS sequence"/>
</dbReference>
<comment type="caution">
    <text evidence="1">The sequence shown here is derived from an EMBL/GenBank/DDBJ whole genome shotgun (WGS) entry which is preliminary data.</text>
</comment>
<sequence length="80" mass="8830">NVWGWGILDLGKAMFGPGQFLGNVKINLNQNDVWSNDISDKAIKARQVEDQAEAVTWATRKAELQALMQNRTGATAEEKA</sequence>
<evidence type="ECO:0000313" key="1">
    <source>
        <dbReference type="EMBL" id="MDK6696383.1"/>
    </source>
</evidence>
<dbReference type="EMBL" id="JASOGJ010000168">
    <property type="protein sequence ID" value="MDK6696383.1"/>
    <property type="molecule type" value="Genomic_DNA"/>
</dbReference>
<evidence type="ECO:0000313" key="2">
    <source>
        <dbReference type="Proteomes" id="UP001240561"/>
    </source>
</evidence>
<reference evidence="1 2" key="1">
    <citation type="submission" date="2023-05" db="EMBL/GenBank/DDBJ databases">
        <title>Cataloging the Phylogenetic Diversity of Human Bladder Bacteria.</title>
        <authorList>
            <person name="Du J."/>
        </authorList>
    </citation>
    <scope>NUCLEOTIDE SEQUENCE [LARGE SCALE GENOMIC DNA]</scope>
    <source>
        <strain evidence="1 2">UMB9230</strain>
    </source>
</reference>
<feature type="non-terminal residue" evidence="1">
    <location>
        <position position="80"/>
    </location>
</feature>
<gene>
    <name evidence="1" type="ORF">QP177_07465</name>
</gene>
<protein>
    <submittedName>
        <fullName evidence="1">Uncharacterized protein</fullName>
    </submittedName>
</protein>
<accession>A0ABD4ZC82</accession>
<organism evidence="1 2">
    <name type="scientific">Gardnerella vaginalis</name>
    <dbReference type="NCBI Taxonomy" id="2702"/>
    <lineage>
        <taxon>Bacteria</taxon>
        <taxon>Bacillati</taxon>
        <taxon>Actinomycetota</taxon>
        <taxon>Actinomycetes</taxon>
        <taxon>Bifidobacteriales</taxon>
        <taxon>Bifidobacteriaceae</taxon>
        <taxon>Gardnerella</taxon>
    </lineage>
</organism>
<feature type="non-terminal residue" evidence="1">
    <location>
        <position position="1"/>
    </location>
</feature>
<dbReference type="AlphaFoldDB" id="A0ABD4ZC82"/>
<proteinExistence type="predicted"/>
<name>A0ABD4ZC82_GARVA</name>